<sequence>MCDIVARACQSLPPRAILTPYGREFLAGVTPGYLWLRDMAGPCDAVRASALDVSSPVFAQQACEHMPACEFFVYSDATHTAQLCRGLLLGSATPASGLVYGIKPTALAIQDMAVLTNQHALCPASRLVAESDVDSLDVATAFCVGNADCSHFSFNLGSRPASPFKQLRARFCSGDLAAMAQEGAVVVVKAT</sequence>
<evidence type="ECO:0000313" key="6">
    <source>
        <dbReference type="EMBL" id="CAE4641413.1"/>
    </source>
</evidence>
<dbReference type="EMBL" id="HBNR01068183">
    <property type="protein sequence ID" value="CAE4641394.1"/>
    <property type="molecule type" value="Transcribed_RNA"/>
</dbReference>
<dbReference type="EMBL" id="HBNR01068194">
    <property type="protein sequence ID" value="CAE4641407.1"/>
    <property type="molecule type" value="Transcribed_RNA"/>
</dbReference>
<organism evidence="6">
    <name type="scientific">Alexandrium monilatum</name>
    <dbReference type="NCBI Taxonomy" id="311494"/>
    <lineage>
        <taxon>Eukaryota</taxon>
        <taxon>Sar</taxon>
        <taxon>Alveolata</taxon>
        <taxon>Dinophyceae</taxon>
        <taxon>Gonyaulacales</taxon>
        <taxon>Pyrocystaceae</taxon>
        <taxon>Alexandrium</taxon>
    </lineage>
</organism>
<proteinExistence type="predicted"/>
<protein>
    <submittedName>
        <fullName evidence="6">Uncharacterized protein</fullName>
    </submittedName>
</protein>
<dbReference type="EMBL" id="HBNR01068198">
    <property type="protein sequence ID" value="CAE4641413.1"/>
    <property type="molecule type" value="Transcribed_RNA"/>
</dbReference>
<name>A0A6T1K541_9DINO</name>
<dbReference type="EMBL" id="HBNR01068199">
    <property type="protein sequence ID" value="CAE4641414.1"/>
    <property type="molecule type" value="Transcribed_RNA"/>
</dbReference>
<evidence type="ECO:0000313" key="7">
    <source>
        <dbReference type="EMBL" id="CAE4641414.1"/>
    </source>
</evidence>
<gene>
    <name evidence="1" type="ORF">AMON00008_LOCUS48236</name>
    <name evidence="2" type="ORF">AMON00008_LOCUS48239</name>
    <name evidence="3" type="ORF">AMON00008_LOCUS48241</name>
    <name evidence="4" type="ORF">AMON00008_LOCUS48242</name>
    <name evidence="5" type="ORF">AMON00008_LOCUS48244</name>
    <name evidence="6" type="ORF">AMON00008_LOCUS48245</name>
    <name evidence="7" type="ORF">AMON00008_LOCUS48246</name>
    <name evidence="8" type="ORF">AMON00008_LOCUS48247</name>
</gene>
<dbReference type="EMBL" id="HBNR01068192">
    <property type="protein sequence ID" value="CAE4641405.1"/>
    <property type="molecule type" value="Transcribed_RNA"/>
</dbReference>
<evidence type="ECO:0000313" key="2">
    <source>
        <dbReference type="EMBL" id="CAE4641402.1"/>
    </source>
</evidence>
<dbReference type="AlphaFoldDB" id="A0A6T1K541"/>
<evidence type="ECO:0000313" key="1">
    <source>
        <dbReference type="EMBL" id="CAE4641394.1"/>
    </source>
</evidence>
<dbReference type="EMBL" id="HBNR01068202">
    <property type="protein sequence ID" value="CAE4641416.1"/>
    <property type="molecule type" value="Transcribed_RNA"/>
</dbReference>
<reference evidence="6" key="1">
    <citation type="submission" date="2021-01" db="EMBL/GenBank/DDBJ databases">
        <authorList>
            <person name="Corre E."/>
            <person name="Pelletier E."/>
            <person name="Niang G."/>
            <person name="Scheremetjew M."/>
            <person name="Finn R."/>
            <person name="Kale V."/>
            <person name="Holt S."/>
            <person name="Cochrane G."/>
            <person name="Meng A."/>
            <person name="Brown T."/>
            <person name="Cohen L."/>
        </authorList>
    </citation>
    <scope>NUCLEOTIDE SEQUENCE</scope>
    <source>
        <strain evidence="6">CCMP3105</strain>
    </source>
</reference>
<accession>A0A6T1K541</accession>
<dbReference type="EMBL" id="HBNR01068197">
    <property type="protein sequence ID" value="CAE4641411.1"/>
    <property type="molecule type" value="Transcribed_RNA"/>
</dbReference>
<dbReference type="EMBL" id="HBNR01068190">
    <property type="protein sequence ID" value="CAE4641402.1"/>
    <property type="molecule type" value="Transcribed_RNA"/>
</dbReference>
<evidence type="ECO:0000313" key="5">
    <source>
        <dbReference type="EMBL" id="CAE4641411.1"/>
    </source>
</evidence>
<evidence type="ECO:0000313" key="4">
    <source>
        <dbReference type="EMBL" id="CAE4641407.1"/>
    </source>
</evidence>
<evidence type="ECO:0000313" key="3">
    <source>
        <dbReference type="EMBL" id="CAE4641405.1"/>
    </source>
</evidence>
<evidence type="ECO:0000313" key="8">
    <source>
        <dbReference type="EMBL" id="CAE4641416.1"/>
    </source>
</evidence>